<dbReference type="Pfam" id="PF19102">
    <property type="entry name" value="DUF5789"/>
    <property type="match status" value="1"/>
</dbReference>
<reference evidence="1 2" key="1">
    <citation type="journal article" date="2015" name="Genome Announc.">
        <title>Draft genome sequence of a Halorubrum H3 strain isolated from the burlinskoye salt lake (Altai Krai, Russia).</title>
        <authorList>
            <person name="Rozanov A.S."/>
            <person name="Bryanskaya A.V."/>
            <person name="Malup T.K."/>
            <person name="Kotenko A.V."/>
            <person name="Peltek S.E."/>
        </authorList>
    </citation>
    <scope>NUCLEOTIDE SEQUENCE [LARGE SCALE GENOMIC DNA]</scope>
    <source>
        <strain evidence="1 2">H3</strain>
    </source>
</reference>
<dbReference type="Proteomes" id="UP000053331">
    <property type="component" value="Unassembled WGS sequence"/>
</dbReference>
<comment type="caution">
    <text evidence="1">The sequence shown here is derived from an EMBL/GenBank/DDBJ whole genome shotgun (WGS) entry which is preliminary data.</text>
</comment>
<dbReference type="AlphaFoldDB" id="A0A081ESS1"/>
<dbReference type="EMBL" id="JNFH02000033">
    <property type="protein sequence ID" value="KDS90459.1"/>
    <property type="molecule type" value="Genomic_DNA"/>
</dbReference>
<name>A0A081ESS1_9EURY</name>
<keyword evidence="2" id="KW-1185">Reference proteome</keyword>
<evidence type="ECO:0008006" key="3">
    <source>
        <dbReference type="Google" id="ProtNLM"/>
    </source>
</evidence>
<proteinExistence type="predicted"/>
<evidence type="ECO:0000313" key="1">
    <source>
        <dbReference type="EMBL" id="KDS90459.1"/>
    </source>
</evidence>
<dbReference type="OrthoDB" id="317850at2157"/>
<protein>
    <recommendedName>
        <fullName evidence="3">DUF2795 domain-containing protein</fullName>
    </recommendedName>
</protein>
<gene>
    <name evidence="1" type="ORF">FK85_14205</name>
</gene>
<organism evidence="1 2">
    <name type="scientific">Halorubrum saccharovorum</name>
    <dbReference type="NCBI Taxonomy" id="2248"/>
    <lineage>
        <taxon>Archaea</taxon>
        <taxon>Methanobacteriati</taxon>
        <taxon>Methanobacteriota</taxon>
        <taxon>Stenosarchaea group</taxon>
        <taxon>Halobacteria</taxon>
        <taxon>Halobacteriales</taxon>
        <taxon>Haloferacaceae</taxon>
        <taxon>Halorubrum</taxon>
    </lineage>
</organism>
<dbReference type="InterPro" id="IPR043899">
    <property type="entry name" value="DUF5789"/>
</dbReference>
<sequence>MEYTDTKQIADQSLDFPATHTAVVEQIGAVEVTSPSGGSVTVQEILDSVGEESYPTSDALYAAIVGNLDETFIGRKYYDDRGSTSFEAGEDDSTVSF</sequence>
<accession>A0A081ESS1</accession>
<evidence type="ECO:0000313" key="2">
    <source>
        <dbReference type="Proteomes" id="UP000053331"/>
    </source>
</evidence>
<dbReference type="RefSeq" id="WP_050024986.1">
    <property type="nucleotide sequence ID" value="NZ_JNFH02000033.1"/>
</dbReference>